<name>A0A674IXD5_9SAUR</name>
<evidence type="ECO:0000259" key="2">
    <source>
        <dbReference type="Pfam" id="PF00711"/>
    </source>
</evidence>
<sequence length="69" mass="7859">MPVILQSQPLLTLLCRLMMTLFLSTEFSKAQNLTVRCKLQGGHCFFGSCPSNRRRIGRCSPNGYFCCQR</sequence>
<dbReference type="InParanoid" id="A0A674IXD5"/>
<feature type="domain" description="Beta-defensin-like" evidence="2">
    <location>
        <begin position="34"/>
        <end position="68"/>
    </location>
</feature>
<proteinExistence type="predicted"/>
<evidence type="ECO:0000313" key="4">
    <source>
        <dbReference type="Proteomes" id="UP000472274"/>
    </source>
</evidence>
<dbReference type="SUPFAM" id="SSF57392">
    <property type="entry name" value="Defensin-like"/>
    <property type="match status" value="1"/>
</dbReference>
<feature type="signal peptide" evidence="1">
    <location>
        <begin position="1"/>
        <end position="30"/>
    </location>
</feature>
<feature type="chain" id="PRO_5025544041" description="Beta-defensin-like domain-containing protein" evidence="1">
    <location>
        <begin position="31"/>
        <end position="69"/>
    </location>
</feature>
<dbReference type="Proteomes" id="UP000472274">
    <property type="component" value="Unplaced"/>
</dbReference>
<dbReference type="Ensembl" id="ENSTMTT00000014649.1">
    <property type="protein sequence ID" value="ENSTMTP00000014161.1"/>
    <property type="gene ID" value="ENSTMTG00000010307.1"/>
</dbReference>
<keyword evidence="1" id="KW-0732">Signal</keyword>
<protein>
    <recommendedName>
        <fullName evidence="2">Beta-defensin-like domain-containing protein</fullName>
    </recommendedName>
</protein>
<dbReference type="GO" id="GO:0005576">
    <property type="term" value="C:extracellular region"/>
    <property type="evidence" value="ECO:0007669"/>
    <property type="project" value="InterPro"/>
</dbReference>
<evidence type="ECO:0000256" key="1">
    <source>
        <dbReference type="SAM" id="SignalP"/>
    </source>
</evidence>
<dbReference type="Pfam" id="PF00711">
    <property type="entry name" value="Defensin_beta"/>
    <property type="match status" value="1"/>
</dbReference>
<reference evidence="3" key="1">
    <citation type="submission" date="2025-08" db="UniProtKB">
        <authorList>
            <consortium name="Ensembl"/>
        </authorList>
    </citation>
    <scope>IDENTIFICATION</scope>
</reference>
<dbReference type="GO" id="GO:0006952">
    <property type="term" value="P:defense response"/>
    <property type="evidence" value="ECO:0007669"/>
    <property type="project" value="InterPro"/>
</dbReference>
<dbReference type="InterPro" id="IPR001855">
    <property type="entry name" value="Defensin_beta-like"/>
</dbReference>
<dbReference type="AlphaFoldDB" id="A0A674IXD5"/>
<reference evidence="3" key="2">
    <citation type="submission" date="2025-09" db="UniProtKB">
        <authorList>
            <consortium name="Ensembl"/>
        </authorList>
    </citation>
    <scope>IDENTIFICATION</scope>
</reference>
<accession>A0A674IXD5</accession>
<dbReference type="FunCoup" id="A0A674IXD5">
    <property type="interactions" value="7"/>
</dbReference>
<evidence type="ECO:0000313" key="3">
    <source>
        <dbReference type="Ensembl" id="ENSTMTP00000014161.1"/>
    </source>
</evidence>
<organism evidence="3 4">
    <name type="scientific">Terrapene triunguis</name>
    <name type="common">Three-toed box turtle</name>
    <dbReference type="NCBI Taxonomy" id="2587831"/>
    <lineage>
        <taxon>Eukaryota</taxon>
        <taxon>Metazoa</taxon>
        <taxon>Chordata</taxon>
        <taxon>Craniata</taxon>
        <taxon>Vertebrata</taxon>
        <taxon>Euteleostomi</taxon>
        <taxon>Archelosauria</taxon>
        <taxon>Testudinata</taxon>
        <taxon>Testudines</taxon>
        <taxon>Cryptodira</taxon>
        <taxon>Durocryptodira</taxon>
        <taxon>Testudinoidea</taxon>
        <taxon>Emydidae</taxon>
        <taxon>Terrapene</taxon>
    </lineage>
</organism>
<dbReference type="GeneTree" id="ENSGT00960000191744"/>
<dbReference type="Gene3D" id="3.10.360.10">
    <property type="entry name" value="Antimicrobial Peptide, Beta-defensin 2, Chain A"/>
    <property type="match status" value="1"/>
</dbReference>
<keyword evidence="4" id="KW-1185">Reference proteome</keyword>